<dbReference type="SUPFAM" id="SSF56935">
    <property type="entry name" value="Porins"/>
    <property type="match status" value="1"/>
</dbReference>
<gene>
    <name evidence="11" type="ORF">CBG49_06155</name>
</gene>
<dbReference type="KEGG" id="capn:CBG49_06155"/>
<comment type="subcellular location">
    <subcellularLocation>
        <location evidence="1 8">Cell outer membrane</location>
        <topology evidence="1 8">Multi-pass membrane protein</topology>
    </subcellularLocation>
</comment>
<keyword evidence="7 8" id="KW-0998">Cell outer membrane</keyword>
<name>A0A1Z4BN10_9FLAO</name>
<dbReference type="InterPro" id="IPR012910">
    <property type="entry name" value="Plug_dom"/>
</dbReference>
<feature type="signal peptide" evidence="9">
    <location>
        <begin position="1"/>
        <end position="21"/>
    </location>
</feature>
<evidence type="ECO:0000256" key="9">
    <source>
        <dbReference type="SAM" id="SignalP"/>
    </source>
</evidence>
<sequence length="1045" mass="115384">MKKKLFYVFLFVLFFSAVATAQERTITGVVKDDAGLPLNVVSVMIKGSSHGVATDFDGNYRIKVPNNKAVLVFSQIGMKTVEKVVGKANNIDVILREEAQELGEVVVTGVGVATDKRKVAISVDAVSEKSLKRTPVKSIDDALSGKIAGAQIQSTSGQPGQQANIILRGINSLSTTQPMVIVDGVEVNTNSYSLGTTGSSSVSSRLADLDLSNVERVEVIQGAAAATIYGAQGANGVIQIFTKKGKKGERTEITYNSSLSVDEALTGNLSFAQKHPYKTDKEGYIIDAHKARITVDPETGYWTKPDPTIKDTTANIYSYKEKTYDHLKQYYKTAYTTQHSVNITGAAGNVDYAIGASLLDQTSPVNGSYKKKNLSANVGVEVFKGLTLRSNTQLINSKNTAGGINGRSYITSGVGGALGTPAYVDLHFRDTAGKSPVHYDPDSNEVLPFYIYENQSNLAENNRVIQSINANYKFSKNLDFDYKYGYDHTRYDNSEFIKNQKNTNTSGKGISPLDGQLTERFIRHTLQNSLLSAYLRLDFQRDLKWKLPIQSTTQLSYDWRKDNYYRLTATGSGYGVNPPFTISSANTSTSSDLEQEFVTFGYLVNQKFDYANLFGVSVGVRSDFSSAFGEGGKPFTFPRADAYFRIADLLKLEKVTELKLRGAYGEAGIQPDAYDRLITLSNGKLGDKGYYYLPTTARNPELEVQKSKELEVGLDYGFRLGEGWFHRISGNVVYWDRKSFGTIYNIETPPSLGAQELTTNAIDLSSNGLQASLDLGVLSTDKVDWTFSTRFSKGETVVDKISNGKRIVVGIQGGGQSTLDEGERVGTFFGYKPLSSLTQTNSKGERYIADADLNNYQLVNGMVVNKQSKEVIFSTEQEKMGDATPDFTMSFFNDITFAKKLTFSVQVDWTKGGDIYNGTKQRMYFNRTHGDLDTPIPVDKNLPYTNYYVSLYNKGQATSYFIEDGSYVRVRNVSLSYDMTDILKETFIKGLTLTASVRNLLTFTNYSGLDPEAVGVSLNEPLYRGIDLYTFPNMRTVTMALNVRF</sequence>
<dbReference type="AlphaFoldDB" id="A0A1Z4BN10"/>
<keyword evidence="2 8" id="KW-0813">Transport</keyword>
<evidence type="ECO:0000259" key="10">
    <source>
        <dbReference type="Pfam" id="PF07715"/>
    </source>
</evidence>
<reference evidence="12" key="1">
    <citation type="submission" date="2017-06" db="EMBL/GenBank/DDBJ databases">
        <title>Complete genome sequence of Capnocytophaga sp. KCOM 1579 (=ChDC OS43) isolated from a human refractory periapical abscess lesion.</title>
        <authorList>
            <person name="Kook J.-K."/>
            <person name="Park S.-N."/>
            <person name="Lim Y.K."/>
            <person name="Roh H."/>
        </authorList>
    </citation>
    <scope>NUCLEOTIDE SEQUENCE [LARGE SCALE GENOMIC DNA]</scope>
    <source>
        <strain evidence="12">ChDC OS43</strain>
    </source>
</reference>
<dbReference type="InterPro" id="IPR036942">
    <property type="entry name" value="Beta-barrel_TonB_sf"/>
</dbReference>
<dbReference type="Pfam" id="PF07715">
    <property type="entry name" value="Plug"/>
    <property type="match status" value="1"/>
</dbReference>
<evidence type="ECO:0000313" key="12">
    <source>
        <dbReference type="Proteomes" id="UP000197007"/>
    </source>
</evidence>
<dbReference type="Gene3D" id="2.60.40.1120">
    <property type="entry name" value="Carboxypeptidase-like, regulatory domain"/>
    <property type="match status" value="1"/>
</dbReference>
<dbReference type="RefSeq" id="WP_088593801.1">
    <property type="nucleotide sequence ID" value="NZ_CP022022.1"/>
</dbReference>
<evidence type="ECO:0000256" key="8">
    <source>
        <dbReference type="PROSITE-ProRule" id="PRU01360"/>
    </source>
</evidence>
<evidence type="ECO:0000256" key="7">
    <source>
        <dbReference type="ARBA" id="ARBA00023237"/>
    </source>
</evidence>
<dbReference type="PROSITE" id="PS52016">
    <property type="entry name" value="TONB_DEPENDENT_REC_3"/>
    <property type="match status" value="1"/>
</dbReference>
<dbReference type="NCBIfam" id="TIGR04056">
    <property type="entry name" value="OMP_RagA_SusC"/>
    <property type="match status" value="1"/>
</dbReference>
<proteinExistence type="inferred from homology"/>
<keyword evidence="6 8" id="KW-0472">Membrane</keyword>
<dbReference type="PANTHER" id="PTHR30069">
    <property type="entry name" value="TONB-DEPENDENT OUTER MEMBRANE RECEPTOR"/>
    <property type="match status" value="1"/>
</dbReference>
<dbReference type="InterPro" id="IPR039426">
    <property type="entry name" value="TonB-dep_rcpt-like"/>
</dbReference>
<evidence type="ECO:0000256" key="4">
    <source>
        <dbReference type="ARBA" id="ARBA00022692"/>
    </source>
</evidence>
<feature type="domain" description="TonB-dependent receptor plug" evidence="10">
    <location>
        <begin position="115"/>
        <end position="237"/>
    </location>
</feature>
<evidence type="ECO:0000256" key="5">
    <source>
        <dbReference type="ARBA" id="ARBA00022729"/>
    </source>
</evidence>
<dbReference type="PANTHER" id="PTHR30069:SF29">
    <property type="entry name" value="HEMOGLOBIN AND HEMOGLOBIN-HAPTOGLOBIN-BINDING PROTEIN 1-RELATED"/>
    <property type="match status" value="1"/>
</dbReference>
<protein>
    <submittedName>
        <fullName evidence="11">SusC/RagA family TonB-linked outer membrane protein</fullName>
    </submittedName>
</protein>
<feature type="chain" id="PRO_5012215970" evidence="9">
    <location>
        <begin position="22"/>
        <end position="1045"/>
    </location>
</feature>
<dbReference type="GO" id="GO:0009279">
    <property type="term" value="C:cell outer membrane"/>
    <property type="evidence" value="ECO:0007669"/>
    <property type="project" value="UniProtKB-SubCell"/>
</dbReference>
<keyword evidence="4 8" id="KW-0812">Transmembrane</keyword>
<evidence type="ECO:0000256" key="1">
    <source>
        <dbReference type="ARBA" id="ARBA00004571"/>
    </source>
</evidence>
<keyword evidence="12" id="KW-1185">Reference proteome</keyword>
<dbReference type="InterPro" id="IPR037066">
    <property type="entry name" value="Plug_dom_sf"/>
</dbReference>
<dbReference type="EMBL" id="CP022022">
    <property type="protein sequence ID" value="ASF42686.1"/>
    <property type="molecule type" value="Genomic_DNA"/>
</dbReference>
<evidence type="ECO:0000256" key="6">
    <source>
        <dbReference type="ARBA" id="ARBA00023136"/>
    </source>
</evidence>
<dbReference type="InterPro" id="IPR023996">
    <property type="entry name" value="TonB-dep_OMP_SusC/RagA"/>
</dbReference>
<dbReference type="Pfam" id="PF13715">
    <property type="entry name" value="CarbopepD_reg_2"/>
    <property type="match status" value="1"/>
</dbReference>
<evidence type="ECO:0000256" key="3">
    <source>
        <dbReference type="ARBA" id="ARBA00022452"/>
    </source>
</evidence>
<dbReference type="Proteomes" id="UP000197007">
    <property type="component" value="Chromosome"/>
</dbReference>
<dbReference type="Gene3D" id="2.170.130.10">
    <property type="entry name" value="TonB-dependent receptor, plug domain"/>
    <property type="match status" value="1"/>
</dbReference>
<dbReference type="InterPro" id="IPR008969">
    <property type="entry name" value="CarboxyPept-like_regulatory"/>
</dbReference>
<organism evidence="11 12">
    <name type="scientific">Capnocytophaga endodontalis</name>
    <dbReference type="NCBI Taxonomy" id="2708117"/>
    <lineage>
        <taxon>Bacteria</taxon>
        <taxon>Pseudomonadati</taxon>
        <taxon>Bacteroidota</taxon>
        <taxon>Flavobacteriia</taxon>
        <taxon>Flavobacteriales</taxon>
        <taxon>Flavobacteriaceae</taxon>
        <taxon>Capnocytophaga</taxon>
    </lineage>
</organism>
<dbReference type="SUPFAM" id="SSF49464">
    <property type="entry name" value="Carboxypeptidase regulatory domain-like"/>
    <property type="match status" value="1"/>
</dbReference>
<keyword evidence="3 8" id="KW-1134">Transmembrane beta strand</keyword>
<evidence type="ECO:0000313" key="11">
    <source>
        <dbReference type="EMBL" id="ASF42686.1"/>
    </source>
</evidence>
<dbReference type="GO" id="GO:0044718">
    <property type="term" value="P:siderophore transmembrane transport"/>
    <property type="evidence" value="ECO:0007669"/>
    <property type="project" value="TreeGrafter"/>
</dbReference>
<dbReference type="GO" id="GO:0015344">
    <property type="term" value="F:siderophore uptake transmembrane transporter activity"/>
    <property type="evidence" value="ECO:0007669"/>
    <property type="project" value="TreeGrafter"/>
</dbReference>
<keyword evidence="5 9" id="KW-0732">Signal</keyword>
<dbReference type="Gene3D" id="2.40.170.20">
    <property type="entry name" value="TonB-dependent receptor, beta-barrel domain"/>
    <property type="match status" value="1"/>
</dbReference>
<comment type="similarity">
    <text evidence="8">Belongs to the TonB-dependent receptor family.</text>
</comment>
<accession>A0A1Z4BN10</accession>
<evidence type="ECO:0000256" key="2">
    <source>
        <dbReference type="ARBA" id="ARBA00022448"/>
    </source>
</evidence>